<protein>
    <submittedName>
        <fullName evidence="2">Uncharacterized protein</fullName>
    </submittedName>
</protein>
<evidence type="ECO:0000256" key="1">
    <source>
        <dbReference type="SAM" id="MobiDB-lite"/>
    </source>
</evidence>
<evidence type="ECO:0000313" key="2">
    <source>
        <dbReference type="EnsemblPlants" id="MELO3C031205.2.1"/>
    </source>
</evidence>
<feature type="region of interest" description="Disordered" evidence="1">
    <location>
        <begin position="25"/>
        <end position="96"/>
    </location>
</feature>
<sequence>MMAAKSNGAVKDSSELAAAHIKFNSAVTNLGHPTRQKKKSPTVSLLNQPVYSHSPDSQPFELSTDFPNLVESNSSRDTFPSHTPTLTFPNILLGPT</sequence>
<feature type="compositionally biased region" description="Polar residues" evidence="1">
    <location>
        <begin position="41"/>
        <end position="61"/>
    </location>
</feature>
<proteinExistence type="predicted"/>
<organism evidence="2">
    <name type="scientific">Cucumis melo</name>
    <name type="common">Muskmelon</name>
    <dbReference type="NCBI Taxonomy" id="3656"/>
    <lineage>
        <taxon>Eukaryota</taxon>
        <taxon>Viridiplantae</taxon>
        <taxon>Streptophyta</taxon>
        <taxon>Embryophyta</taxon>
        <taxon>Tracheophyta</taxon>
        <taxon>Spermatophyta</taxon>
        <taxon>Magnoliopsida</taxon>
        <taxon>eudicotyledons</taxon>
        <taxon>Gunneridae</taxon>
        <taxon>Pentapetalae</taxon>
        <taxon>rosids</taxon>
        <taxon>fabids</taxon>
        <taxon>Cucurbitales</taxon>
        <taxon>Cucurbitaceae</taxon>
        <taxon>Benincaseae</taxon>
        <taxon>Cucumis</taxon>
    </lineage>
</organism>
<dbReference type="AlphaFoldDB" id="A0A9I9EAS3"/>
<accession>A0A9I9EAS3</accession>
<reference evidence="2" key="1">
    <citation type="submission" date="2023-03" db="UniProtKB">
        <authorList>
            <consortium name="EnsemblPlants"/>
        </authorList>
    </citation>
    <scope>IDENTIFICATION</scope>
</reference>
<dbReference type="EnsemblPlants" id="MELO3C031205.2.1">
    <property type="protein sequence ID" value="MELO3C031205.2.1"/>
    <property type="gene ID" value="MELO3C031205.2"/>
</dbReference>
<feature type="compositionally biased region" description="Polar residues" evidence="1">
    <location>
        <begin position="70"/>
        <end position="88"/>
    </location>
</feature>
<name>A0A9I9EAS3_CUCME</name>
<dbReference type="Gramene" id="MELO3C031205.2.1">
    <property type="protein sequence ID" value="MELO3C031205.2.1"/>
    <property type="gene ID" value="MELO3C031205.2"/>
</dbReference>